<evidence type="ECO:0000313" key="6">
    <source>
        <dbReference type="Proteomes" id="UP000582837"/>
    </source>
</evidence>
<feature type="domain" description="Gfo/Idh/MocA-like oxidoreductase N-terminal" evidence="3">
    <location>
        <begin position="77"/>
        <end position="200"/>
    </location>
</feature>
<proteinExistence type="predicted"/>
<dbReference type="Pfam" id="PF02894">
    <property type="entry name" value="GFO_IDH_MocA_C"/>
    <property type="match status" value="1"/>
</dbReference>
<evidence type="ECO:0000256" key="2">
    <source>
        <dbReference type="SAM" id="MobiDB-lite"/>
    </source>
</evidence>
<evidence type="ECO:0000259" key="4">
    <source>
        <dbReference type="Pfam" id="PF02894"/>
    </source>
</evidence>
<dbReference type="PROSITE" id="PS51318">
    <property type="entry name" value="TAT"/>
    <property type="match status" value="1"/>
</dbReference>
<protein>
    <submittedName>
        <fullName evidence="5">Putative dehydrogenase</fullName>
    </submittedName>
</protein>
<dbReference type="PANTHER" id="PTHR43818:SF11">
    <property type="entry name" value="BCDNA.GH03377"/>
    <property type="match status" value="1"/>
</dbReference>
<evidence type="ECO:0000259" key="3">
    <source>
        <dbReference type="Pfam" id="PF01408"/>
    </source>
</evidence>
<dbReference type="Gene3D" id="3.40.50.720">
    <property type="entry name" value="NAD(P)-binding Rossmann-like Domain"/>
    <property type="match status" value="1"/>
</dbReference>
<dbReference type="Proteomes" id="UP000582837">
    <property type="component" value="Unassembled WGS sequence"/>
</dbReference>
<dbReference type="Gene3D" id="3.30.360.10">
    <property type="entry name" value="Dihydrodipicolinate Reductase, domain 2"/>
    <property type="match status" value="1"/>
</dbReference>
<dbReference type="GO" id="GO:0000166">
    <property type="term" value="F:nucleotide binding"/>
    <property type="evidence" value="ECO:0007669"/>
    <property type="project" value="InterPro"/>
</dbReference>
<dbReference type="GO" id="GO:0016491">
    <property type="term" value="F:oxidoreductase activity"/>
    <property type="evidence" value="ECO:0007669"/>
    <property type="project" value="UniProtKB-KW"/>
</dbReference>
<dbReference type="SUPFAM" id="SSF51735">
    <property type="entry name" value="NAD(P)-binding Rossmann-fold domains"/>
    <property type="match status" value="1"/>
</dbReference>
<evidence type="ECO:0000313" key="5">
    <source>
        <dbReference type="EMBL" id="MBB6072485.1"/>
    </source>
</evidence>
<gene>
    <name evidence="5" type="ORF">HNQ61_004147</name>
</gene>
<dbReference type="AlphaFoldDB" id="A0A841H2U8"/>
<dbReference type="EMBL" id="JACHIA010000015">
    <property type="protein sequence ID" value="MBB6072485.1"/>
    <property type="molecule type" value="Genomic_DNA"/>
</dbReference>
<keyword evidence="1" id="KW-0560">Oxidoreductase</keyword>
<sequence>MFLNDDSFSRRKFVLASAGGLIGAAVGAGAGEAGAQTTSSASAPVAASGPAQEPRAIGRPMPELENPLPMAPDQRIGWAIVGLGDFAINQILPTIGDTRMCKLTAVVSGNAEKARTIAQAYGVPSRSVYSYDDFDRIRDNPDVQVVYIILPNALHRDWTIRAARAGKHVFCEKPMAVSVDDCKAMIDACRTARRKLMVAYRAQFEPHIMLAKQMIGEGKIGTVRSLAGEHGRMLELDKPRDQWRARQELAGGGSLYDIGIYNLNTARFLAGEEPVEVTATLRNSDDPRVTVETNVDWTMRFASGIRSTFNSSYGYQNNKRLQVMGTEGTIELDPATEYYGNRLLLKKEQAVEQREIRPTNQFAAEMDHFAESILQDRQPKTPGEEGMRDVQIMQAIYQAARTGRPVEIPPRG</sequence>
<keyword evidence="6" id="KW-1185">Reference proteome</keyword>
<dbReference type="RefSeq" id="WP_170038257.1">
    <property type="nucleotide sequence ID" value="NZ_JABDTL010000002.1"/>
</dbReference>
<evidence type="ECO:0000256" key="1">
    <source>
        <dbReference type="ARBA" id="ARBA00023002"/>
    </source>
</evidence>
<reference evidence="5 6" key="1">
    <citation type="submission" date="2020-08" db="EMBL/GenBank/DDBJ databases">
        <title>Genomic Encyclopedia of Type Strains, Phase IV (KMG-IV): sequencing the most valuable type-strain genomes for metagenomic binning, comparative biology and taxonomic classification.</title>
        <authorList>
            <person name="Goeker M."/>
        </authorList>
    </citation>
    <scope>NUCLEOTIDE SEQUENCE [LARGE SCALE GENOMIC DNA]</scope>
    <source>
        <strain evidence="5 6">DSM 29007</strain>
    </source>
</reference>
<dbReference type="InterPro" id="IPR008354">
    <property type="entry name" value="Glc-Fru_OxRdtase_bac"/>
</dbReference>
<dbReference type="PRINTS" id="PR01775">
    <property type="entry name" value="GLFROXRDTASE"/>
</dbReference>
<dbReference type="InterPro" id="IPR050463">
    <property type="entry name" value="Gfo/Idh/MocA_oxidrdct_glycsds"/>
</dbReference>
<dbReference type="PANTHER" id="PTHR43818">
    <property type="entry name" value="BCDNA.GH03377"/>
    <property type="match status" value="1"/>
</dbReference>
<dbReference type="Pfam" id="PF01408">
    <property type="entry name" value="GFO_IDH_MocA"/>
    <property type="match status" value="1"/>
</dbReference>
<dbReference type="InterPro" id="IPR036291">
    <property type="entry name" value="NAD(P)-bd_dom_sf"/>
</dbReference>
<feature type="domain" description="Gfo/Idh/MocA-like oxidoreductase C-terminal" evidence="4">
    <location>
        <begin position="212"/>
        <end position="408"/>
    </location>
</feature>
<dbReference type="InterPro" id="IPR006311">
    <property type="entry name" value="TAT_signal"/>
</dbReference>
<dbReference type="InterPro" id="IPR000683">
    <property type="entry name" value="Gfo/Idh/MocA-like_OxRdtase_N"/>
</dbReference>
<organism evidence="5 6">
    <name type="scientific">Longimicrobium terrae</name>
    <dbReference type="NCBI Taxonomy" id="1639882"/>
    <lineage>
        <taxon>Bacteria</taxon>
        <taxon>Pseudomonadati</taxon>
        <taxon>Gemmatimonadota</taxon>
        <taxon>Longimicrobiia</taxon>
        <taxon>Longimicrobiales</taxon>
        <taxon>Longimicrobiaceae</taxon>
        <taxon>Longimicrobium</taxon>
    </lineage>
</organism>
<dbReference type="InterPro" id="IPR004104">
    <property type="entry name" value="Gfo/Idh/MocA-like_OxRdtase_C"/>
</dbReference>
<feature type="compositionally biased region" description="Low complexity" evidence="2">
    <location>
        <begin position="34"/>
        <end position="52"/>
    </location>
</feature>
<dbReference type="SUPFAM" id="SSF55347">
    <property type="entry name" value="Glyceraldehyde-3-phosphate dehydrogenase-like, C-terminal domain"/>
    <property type="match status" value="1"/>
</dbReference>
<feature type="region of interest" description="Disordered" evidence="2">
    <location>
        <begin position="34"/>
        <end position="66"/>
    </location>
</feature>
<comment type="caution">
    <text evidence="5">The sequence shown here is derived from an EMBL/GenBank/DDBJ whole genome shotgun (WGS) entry which is preliminary data.</text>
</comment>
<name>A0A841H2U8_9BACT</name>
<accession>A0A841H2U8</accession>